<dbReference type="Gene3D" id="1.20.1050.10">
    <property type="match status" value="1"/>
</dbReference>
<sequence length="205" mass="22345">MLDFFHLNSSCSTAVKAALAVADEPHNLIPVDLGAKTEAFLKANPQGKVPAILTGDAALFEGGAINLWISARNPDAGLMPPLNSTEGAEALKWLFFAYATIHPVWVRLFFPDRFADSSAKESVLAKARDDLFQHYAMINAQVEKTPFIAGEALSLADLYLAATIHWEQALEGKLTEKFPALMQHRDRVIAQPGVKEAFSGEFGYA</sequence>
<dbReference type="InterPro" id="IPR036249">
    <property type="entry name" value="Thioredoxin-like_sf"/>
</dbReference>
<feature type="domain" description="GST C-terminal" evidence="2">
    <location>
        <begin position="83"/>
        <end position="205"/>
    </location>
</feature>
<gene>
    <name evidence="3" type="ORF">MNBD_ALPHA07-429</name>
</gene>
<dbReference type="SFLD" id="SFLDG00358">
    <property type="entry name" value="Main_(cytGST)"/>
    <property type="match status" value="1"/>
</dbReference>
<dbReference type="AlphaFoldDB" id="A0A3B0TG75"/>
<dbReference type="InterPro" id="IPR010987">
    <property type="entry name" value="Glutathione-S-Trfase_C-like"/>
</dbReference>
<dbReference type="SUPFAM" id="SSF52833">
    <property type="entry name" value="Thioredoxin-like"/>
    <property type="match status" value="1"/>
</dbReference>
<proteinExistence type="predicted"/>
<dbReference type="InterPro" id="IPR040079">
    <property type="entry name" value="Glutathione_S-Trfase"/>
</dbReference>
<evidence type="ECO:0008006" key="4">
    <source>
        <dbReference type="Google" id="ProtNLM"/>
    </source>
</evidence>
<evidence type="ECO:0000313" key="3">
    <source>
        <dbReference type="EMBL" id="VAW06006.1"/>
    </source>
</evidence>
<dbReference type="InterPro" id="IPR004046">
    <property type="entry name" value="GST_C"/>
</dbReference>
<dbReference type="Gene3D" id="3.40.30.10">
    <property type="entry name" value="Glutaredoxin"/>
    <property type="match status" value="1"/>
</dbReference>
<accession>A0A3B0TG75</accession>
<dbReference type="SFLD" id="SFLDS00019">
    <property type="entry name" value="Glutathione_Transferase_(cytos"/>
    <property type="match status" value="1"/>
</dbReference>
<reference evidence="3" key="1">
    <citation type="submission" date="2018-06" db="EMBL/GenBank/DDBJ databases">
        <authorList>
            <person name="Zhirakovskaya E."/>
        </authorList>
    </citation>
    <scope>NUCLEOTIDE SEQUENCE</scope>
</reference>
<dbReference type="PROSITE" id="PS50404">
    <property type="entry name" value="GST_NTER"/>
    <property type="match status" value="1"/>
</dbReference>
<organism evidence="3">
    <name type="scientific">hydrothermal vent metagenome</name>
    <dbReference type="NCBI Taxonomy" id="652676"/>
    <lineage>
        <taxon>unclassified sequences</taxon>
        <taxon>metagenomes</taxon>
        <taxon>ecological metagenomes</taxon>
    </lineage>
</organism>
<dbReference type="PROSITE" id="PS50405">
    <property type="entry name" value="GST_CTER"/>
    <property type="match status" value="1"/>
</dbReference>
<dbReference type="InterPro" id="IPR004045">
    <property type="entry name" value="Glutathione_S-Trfase_N"/>
</dbReference>
<evidence type="ECO:0000259" key="2">
    <source>
        <dbReference type="PROSITE" id="PS50405"/>
    </source>
</evidence>
<dbReference type="SUPFAM" id="SSF47616">
    <property type="entry name" value="GST C-terminal domain-like"/>
    <property type="match status" value="1"/>
</dbReference>
<protein>
    <recommendedName>
        <fullName evidence="4">Glutathione S-transferase</fullName>
    </recommendedName>
</protein>
<dbReference type="Pfam" id="PF00043">
    <property type="entry name" value="GST_C"/>
    <property type="match status" value="1"/>
</dbReference>
<name>A0A3B0TG75_9ZZZZ</name>
<evidence type="ECO:0000259" key="1">
    <source>
        <dbReference type="PROSITE" id="PS50404"/>
    </source>
</evidence>
<dbReference type="InterPro" id="IPR036282">
    <property type="entry name" value="Glutathione-S-Trfase_C_sf"/>
</dbReference>
<dbReference type="PANTHER" id="PTHR44051">
    <property type="entry name" value="GLUTATHIONE S-TRANSFERASE-RELATED"/>
    <property type="match status" value="1"/>
</dbReference>
<feature type="domain" description="GST N-terminal" evidence="1">
    <location>
        <begin position="1"/>
        <end position="77"/>
    </location>
</feature>
<dbReference type="Pfam" id="PF13417">
    <property type="entry name" value="GST_N_3"/>
    <property type="match status" value="1"/>
</dbReference>
<dbReference type="PANTHER" id="PTHR44051:SF8">
    <property type="entry name" value="GLUTATHIONE S-TRANSFERASE GSTA"/>
    <property type="match status" value="1"/>
</dbReference>
<dbReference type="EMBL" id="UOEG01000311">
    <property type="protein sequence ID" value="VAW06006.1"/>
    <property type="molecule type" value="Genomic_DNA"/>
</dbReference>